<dbReference type="InterPro" id="IPR025161">
    <property type="entry name" value="IS402-like_dom"/>
</dbReference>
<feature type="compositionally biased region" description="Polar residues" evidence="1">
    <location>
        <begin position="57"/>
        <end position="70"/>
    </location>
</feature>
<accession>A0A3N6PAJ6</accession>
<feature type="domain" description="Insertion element IS402-like" evidence="2">
    <location>
        <begin position="11"/>
        <end position="48"/>
    </location>
</feature>
<dbReference type="AlphaFoldDB" id="A0A3N6PAJ6"/>
<dbReference type="EMBL" id="RCBY01000038">
    <property type="protein sequence ID" value="RQH46919.1"/>
    <property type="molecule type" value="Genomic_DNA"/>
</dbReference>
<reference evidence="3 4" key="1">
    <citation type="journal article" date="2018" name="ACS Chem. Biol.">
        <title>Ketoreductase domain dysfunction expands chemodiversity: malyngamide biosynthesis in the cyanobacterium Okeania hirsuta.</title>
        <authorList>
            <person name="Moss N.A."/>
            <person name="Leao T."/>
            <person name="Rankin M."/>
            <person name="McCullough T.M."/>
            <person name="Qu P."/>
            <person name="Korobeynikov A."/>
            <person name="Smith J.L."/>
            <person name="Gerwick L."/>
            <person name="Gerwick W.H."/>
        </authorList>
    </citation>
    <scope>NUCLEOTIDE SEQUENCE [LARGE SCALE GENOMIC DNA]</scope>
    <source>
        <strain evidence="3 4">PAB10Feb10-1</strain>
    </source>
</reference>
<evidence type="ECO:0000313" key="3">
    <source>
        <dbReference type="EMBL" id="RQH46919.1"/>
    </source>
</evidence>
<evidence type="ECO:0000256" key="1">
    <source>
        <dbReference type="SAM" id="MobiDB-lite"/>
    </source>
</evidence>
<keyword evidence="4" id="KW-1185">Reference proteome</keyword>
<dbReference type="RefSeq" id="WP_124144373.1">
    <property type="nucleotide sequence ID" value="NZ_CAWOKI010000014.1"/>
</dbReference>
<evidence type="ECO:0000313" key="4">
    <source>
        <dbReference type="Proteomes" id="UP000269154"/>
    </source>
</evidence>
<proteinExistence type="predicted"/>
<protein>
    <submittedName>
        <fullName evidence="3">Transposase</fullName>
    </submittedName>
</protein>
<gene>
    <name evidence="3" type="ORF">D5R40_09295</name>
</gene>
<dbReference type="Pfam" id="PF13340">
    <property type="entry name" value="DUF4096"/>
    <property type="match status" value="1"/>
</dbReference>
<comment type="caution">
    <text evidence="3">The sequence shown here is derived from an EMBL/GenBank/DDBJ whole genome shotgun (WGS) entry which is preliminary data.</text>
</comment>
<name>A0A3N6PAJ6_9CYAN</name>
<dbReference type="Proteomes" id="UP000269154">
    <property type="component" value="Unassembled WGS sequence"/>
</dbReference>
<feature type="region of interest" description="Disordered" evidence="1">
    <location>
        <begin position="57"/>
        <end position="78"/>
    </location>
</feature>
<evidence type="ECO:0000259" key="2">
    <source>
        <dbReference type="Pfam" id="PF13340"/>
    </source>
</evidence>
<organism evidence="3 4">
    <name type="scientific">Okeania hirsuta</name>
    <dbReference type="NCBI Taxonomy" id="1458930"/>
    <lineage>
        <taxon>Bacteria</taxon>
        <taxon>Bacillati</taxon>
        <taxon>Cyanobacteriota</taxon>
        <taxon>Cyanophyceae</taxon>
        <taxon>Oscillatoriophycideae</taxon>
        <taxon>Oscillatoriales</taxon>
        <taxon>Microcoleaceae</taxon>
        <taxon>Okeania</taxon>
    </lineage>
</organism>
<sequence length="78" mass="9451">MVILFKWISEKFVWGIFYVQRTGFQWEMMPHDLPPYTTVYRYFHQMAASWFLATSSRSSSPKIKNTTRQGSRLHRCER</sequence>
<dbReference type="OrthoDB" id="9809153at2"/>